<dbReference type="SMART" id="SM00382">
    <property type="entry name" value="AAA"/>
    <property type="match status" value="1"/>
</dbReference>
<dbReference type="SUPFAM" id="SSF51206">
    <property type="entry name" value="cAMP-binding domain-like"/>
    <property type="match status" value="1"/>
</dbReference>
<dbReference type="Proteomes" id="UP000604046">
    <property type="component" value="Unassembled WGS sequence"/>
</dbReference>
<dbReference type="CDD" id="cd00038">
    <property type="entry name" value="CAP_ED"/>
    <property type="match status" value="1"/>
</dbReference>
<dbReference type="GO" id="GO:0016020">
    <property type="term" value="C:membrane"/>
    <property type="evidence" value="ECO:0007669"/>
    <property type="project" value="UniProtKB-SubCell"/>
</dbReference>
<dbReference type="PANTHER" id="PTHR19211">
    <property type="entry name" value="ATP-BINDING TRANSPORT PROTEIN-RELATED"/>
    <property type="match status" value="1"/>
</dbReference>
<evidence type="ECO:0000256" key="4">
    <source>
        <dbReference type="SAM" id="MobiDB-lite"/>
    </source>
</evidence>
<protein>
    <submittedName>
        <fullName evidence="7">GCN20 protein</fullName>
    </submittedName>
</protein>
<keyword evidence="1" id="KW-0677">Repeat</keyword>
<keyword evidence="2" id="KW-0547">Nucleotide-binding</keyword>
<dbReference type="InterPro" id="IPR003439">
    <property type="entry name" value="ABC_transporter-like_ATP-bd"/>
</dbReference>
<dbReference type="Pfam" id="PF00005">
    <property type="entry name" value="ABC_tran"/>
    <property type="match status" value="1"/>
</dbReference>
<organism evidence="7 8">
    <name type="scientific">Symbiodinium natans</name>
    <dbReference type="NCBI Taxonomy" id="878477"/>
    <lineage>
        <taxon>Eukaryota</taxon>
        <taxon>Sar</taxon>
        <taxon>Alveolata</taxon>
        <taxon>Dinophyceae</taxon>
        <taxon>Suessiales</taxon>
        <taxon>Symbiodiniaceae</taxon>
        <taxon>Symbiodinium</taxon>
    </lineage>
</organism>
<dbReference type="Gene3D" id="3.40.50.300">
    <property type="entry name" value="P-loop containing nucleotide triphosphate hydrolases"/>
    <property type="match status" value="1"/>
</dbReference>
<keyword evidence="3" id="KW-0067">ATP-binding</keyword>
<proteinExistence type="predicted"/>
<dbReference type="GO" id="GO:0016887">
    <property type="term" value="F:ATP hydrolysis activity"/>
    <property type="evidence" value="ECO:0007669"/>
    <property type="project" value="InterPro"/>
</dbReference>
<name>A0A812K9M7_9DINO</name>
<evidence type="ECO:0000256" key="3">
    <source>
        <dbReference type="ARBA" id="ARBA00022840"/>
    </source>
</evidence>
<dbReference type="InterPro" id="IPR000595">
    <property type="entry name" value="cNMP-bd_dom"/>
</dbReference>
<gene>
    <name evidence="7" type="primary">GCN20</name>
    <name evidence="7" type="ORF">SNAT2548_LOCUS8610</name>
</gene>
<dbReference type="PROSITE" id="PS50042">
    <property type="entry name" value="CNMP_BINDING_3"/>
    <property type="match status" value="1"/>
</dbReference>
<feature type="region of interest" description="Disordered" evidence="4">
    <location>
        <begin position="823"/>
        <end position="907"/>
    </location>
</feature>
<dbReference type="GO" id="GO:0005524">
    <property type="term" value="F:ATP binding"/>
    <property type="evidence" value="ECO:0007669"/>
    <property type="project" value="UniProtKB-KW"/>
</dbReference>
<dbReference type="SUPFAM" id="SSF52540">
    <property type="entry name" value="P-loop containing nucleoside triphosphate hydrolases"/>
    <property type="match status" value="1"/>
</dbReference>
<evidence type="ECO:0000313" key="7">
    <source>
        <dbReference type="EMBL" id="CAE7224900.1"/>
    </source>
</evidence>
<dbReference type="InterPro" id="IPR027417">
    <property type="entry name" value="P-loop_NTPase"/>
</dbReference>
<accession>A0A812K9M7</accession>
<dbReference type="OrthoDB" id="448160at2759"/>
<dbReference type="InterPro" id="IPR014710">
    <property type="entry name" value="RmlC-like_jellyroll"/>
</dbReference>
<feature type="domain" description="ABC transporter" evidence="6">
    <location>
        <begin position="22"/>
        <end position="300"/>
    </location>
</feature>
<dbReference type="AlphaFoldDB" id="A0A812K9M7"/>
<dbReference type="SUPFAM" id="SSF81324">
    <property type="entry name" value="Voltage-gated potassium channels"/>
    <property type="match status" value="1"/>
</dbReference>
<dbReference type="Gene3D" id="2.60.120.10">
    <property type="entry name" value="Jelly Rolls"/>
    <property type="match status" value="1"/>
</dbReference>
<dbReference type="GO" id="GO:0005216">
    <property type="term" value="F:monoatomic ion channel activity"/>
    <property type="evidence" value="ECO:0007669"/>
    <property type="project" value="InterPro"/>
</dbReference>
<evidence type="ECO:0000259" key="5">
    <source>
        <dbReference type="PROSITE" id="PS50042"/>
    </source>
</evidence>
<dbReference type="InterPro" id="IPR003593">
    <property type="entry name" value="AAA+_ATPase"/>
</dbReference>
<dbReference type="InterPro" id="IPR050611">
    <property type="entry name" value="ABCF"/>
</dbReference>
<comment type="caution">
    <text evidence="7">The sequence shown here is derived from an EMBL/GenBank/DDBJ whole genome shotgun (WGS) entry which is preliminary data.</text>
</comment>
<feature type="domain" description="Cyclic nucleotide-binding" evidence="5">
    <location>
        <begin position="662"/>
        <end position="781"/>
    </location>
</feature>
<dbReference type="PROSITE" id="PS50893">
    <property type="entry name" value="ABC_TRANSPORTER_2"/>
    <property type="match status" value="1"/>
</dbReference>
<dbReference type="EMBL" id="CAJNDS010000646">
    <property type="protein sequence ID" value="CAE7224900.1"/>
    <property type="molecule type" value="Genomic_DNA"/>
</dbReference>
<evidence type="ECO:0000256" key="2">
    <source>
        <dbReference type="ARBA" id="ARBA00022741"/>
    </source>
</evidence>
<dbReference type="InterPro" id="IPR018490">
    <property type="entry name" value="cNMP-bd_dom_sf"/>
</dbReference>
<keyword evidence="8" id="KW-1185">Reference proteome</keyword>
<evidence type="ECO:0000256" key="1">
    <source>
        <dbReference type="ARBA" id="ARBA00022737"/>
    </source>
</evidence>
<dbReference type="PANTHER" id="PTHR19211:SF14">
    <property type="entry name" value="ATP-BINDING CASSETTE SUB-FAMILY F MEMBER 1"/>
    <property type="match status" value="1"/>
</dbReference>
<feature type="compositionally biased region" description="Basic and acidic residues" evidence="4">
    <location>
        <begin position="878"/>
        <end position="893"/>
    </location>
</feature>
<dbReference type="Gene3D" id="1.10.287.70">
    <property type="match status" value="1"/>
</dbReference>
<evidence type="ECO:0000313" key="8">
    <source>
        <dbReference type="Proteomes" id="UP000604046"/>
    </source>
</evidence>
<reference evidence="7" key="1">
    <citation type="submission" date="2021-02" db="EMBL/GenBank/DDBJ databases">
        <authorList>
            <person name="Dougan E. K."/>
            <person name="Rhodes N."/>
            <person name="Thang M."/>
            <person name="Chan C."/>
        </authorList>
    </citation>
    <scope>NUCLEOTIDE SEQUENCE</scope>
</reference>
<sequence>MAEDGPYDRVLTETTVAPHNAVKAEKLTVFLGSKCLLANAELKIAERPKSLGTSYGLVGCNGCGKSTLLRLMAQRKLPVPETWDVFLLGQHIPAGEDHPVIEEALWLSAKVLSASARRRFLLAEAARLSAELEEEVEAPGSELRSAALRQAWRAKRAKRAKNWRRSQKKQVLADLVEWQNAPREVLHILQNLGFREETEATEATDAVELAKALWLKPKLLLLDEPTNHLDFHAQTWLIQQLAEYPHTTVVVSHDVAFLHEVCKSHCFAHFERTPDGSTVDCGSMSAAETNWTEPRQLVSLLPAGHAHCLEYLPDEAKDVEILYVPSSCWQGDLPSVTRRTSQTWDGEAGKVGPNKAKKAQLLVPRAIILPAGFLRLLCLVVDLLVGPLEVFSERWPYIPHDIKAALSLIPAFWAMDILVTFCTPYYWKGDLVCRHVQIARKYAREWLFFDVLYVAVDCVVLLGDQISASSMVAFRLTQLLLRLVRLTRMSKMAEGIKSRVMSEVLSANTNIMQISVQLLLIHHIMACCWYDVGTWESDGWVAQNFDNASVSYKYSTSLHWTFCQLGFGGTEIEPVSTAERIFGILFALLRRNLFRQLSKFLGRHRIPPELSLRIRCFLEHAYKLKQQTTLETRVPLLELLSKPLRGELHCARYEHQLRLLDFLELLTEDQRANAVRRLAHRALQQRTYAVSDSIFEAGNIASEAYFLTTGCLVYLLGSEKHSVSKRRWLAEMSLWTPWLHLGELTAVTDSEALRLPVEQFHDSMRRSFDILQLAQAYALRYVDAMNSLVLVTDLMCVCSILISQYMSILKGTPSLNHSALTASKTTKATKDPKDSAQAKGQALPPWLQGTRRSERPGPRQPPQATLQSPALPPWLVRSRGERAEMQEASKDRGSTQVPATEVPTPPETLAPAPVAGELPHLSARHARPGPGMAVAAVADIPETWEDLETSSASTEVAPSEDSEGSVKENVEQAVGSRRLHKELQNLNKAVAKWQRHGETDIVQRIRCSKAAEHLRSREELFDEDRFVQSVLRRRLGATPCLRLKPANTQHSCVVRHPSSYLGIRSNLQFVAAQVRRVQASELTGFPRCELEGFSFGRCTKSLRVSDVCLRQPSCVQHVQHVWPWGRSQVETADCATACDWVSHTLAAAPARGG</sequence>
<evidence type="ECO:0000259" key="6">
    <source>
        <dbReference type="PROSITE" id="PS50893"/>
    </source>
</evidence>